<dbReference type="InterPro" id="IPR000847">
    <property type="entry name" value="LysR_HTH_N"/>
</dbReference>
<comment type="similarity">
    <text evidence="1">Belongs to the LysR transcriptional regulatory family.</text>
</comment>
<feature type="domain" description="HTH lysR-type" evidence="2">
    <location>
        <begin position="5"/>
        <end position="62"/>
    </location>
</feature>
<evidence type="ECO:0000313" key="4">
    <source>
        <dbReference type="Proteomes" id="UP000295361"/>
    </source>
</evidence>
<evidence type="ECO:0000259" key="2">
    <source>
        <dbReference type="PROSITE" id="PS50931"/>
    </source>
</evidence>
<dbReference type="PANTHER" id="PTHR30537">
    <property type="entry name" value="HTH-TYPE TRANSCRIPTIONAL REGULATOR"/>
    <property type="match status" value="1"/>
</dbReference>
<protein>
    <submittedName>
        <fullName evidence="3">Regulatory helix-turn-helix LysR family protein</fullName>
    </submittedName>
</protein>
<dbReference type="Gene3D" id="1.10.10.10">
    <property type="entry name" value="Winged helix-like DNA-binding domain superfamily/Winged helix DNA-binding domain"/>
    <property type="match status" value="1"/>
</dbReference>
<dbReference type="SUPFAM" id="SSF46785">
    <property type="entry name" value="Winged helix' DNA-binding domain"/>
    <property type="match status" value="1"/>
</dbReference>
<dbReference type="InParanoid" id="A0A4R6QK42"/>
<dbReference type="InterPro" id="IPR036388">
    <property type="entry name" value="WH-like_DNA-bd_sf"/>
</dbReference>
<evidence type="ECO:0000313" key="3">
    <source>
        <dbReference type="EMBL" id="TDP63940.1"/>
    </source>
</evidence>
<comment type="caution">
    <text evidence="3">The sequence shown here is derived from an EMBL/GenBank/DDBJ whole genome shotgun (WGS) entry which is preliminary data.</text>
</comment>
<organism evidence="3 4">
    <name type="scientific">Roseateles toxinivorans</name>
    <dbReference type="NCBI Taxonomy" id="270368"/>
    <lineage>
        <taxon>Bacteria</taxon>
        <taxon>Pseudomonadati</taxon>
        <taxon>Pseudomonadota</taxon>
        <taxon>Betaproteobacteria</taxon>
        <taxon>Burkholderiales</taxon>
        <taxon>Sphaerotilaceae</taxon>
        <taxon>Roseateles</taxon>
    </lineage>
</organism>
<dbReference type="GO" id="GO:0003700">
    <property type="term" value="F:DNA-binding transcription factor activity"/>
    <property type="evidence" value="ECO:0007669"/>
    <property type="project" value="InterPro"/>
</dbReference>
<dbReference type="Proteomes" id="UP000295361">
    <property type="component" value="Unassembled WGS sequence"/>
</dbReference>
<dbReference type="EMBL" id="SNXS01000004">
    <property type="protein sequence ID" value="TDP63940.1"/>
    <property type="molecule type" value="Genomic_DNA"/>
</dbReference>
<sequence length="81" mass="9105">MSTEDQLKGIATFVKVAESGSFALAAQQLRQTRSAVAKSIARLEARLEVRLFQRTTRQQSLTAAYFSDRGRLFQADRGRQN</sequence>
<gene>
    <name evidence="3" type="ORF">DES47_104222</name>
</gene>
<dbReference type="PANTHER" id="PTHR30537:SF5">
    <property type="entry name" value="HTH-TYPE TRANSCRIPTIONAL ACTIVATOR TTDR-RELATED"/>
    <property type="match status" value="1"/>
</dbReference>
<dbReference type="PROSITE" id="PS50931">
    <property type="entry name" value="HTH_LYSR"/>
    <property type="match status" value="1"/>
</dbReference>
<dbReference type="Pfam" id="PF00126">
    <property type="entry name" value="HTH_1"/>
    <property type="match status" value="1"/>
</dbReference>
<evidence type="ECO:0000256" key="1">
    <source>
        <dbReference type="ARBA" id="ARBA00009437"/>
    </source>
</evidence>
<accession>A0A4R6QK42</accession>
<proteinExistence type="inferred from homology"/>
<dbReference type="AlphaFoldDB" id="A0A4R6QK42"/>
<reference evidence="3 4" key="1">
    <citation type="submission" date="2019-03" db="EMBL/GenBank/DDBJ databases">
        <title>Genomic Encyclopedia of Type Strains, Phase IV (KMG-IV): sequencing the most valuable type-strain genomes for metagenomic binning, comparative biology and taxonomic classification.</title>
        <authorList>
            <person name="Goeker M."/>
        </authorList>
    </citation>
    <scope>NUCLEOTIDE SEQUENCE [LARGE SCALE GENOMIC DNA]</scope>
    <source>
        <strain evidence="3 4">DSM 16998</strain>
    </source>
</reference>
<keyword evidence="4" id="KW-1185">Reference proteome</keyword>
<name>A0A4R6QK42_9BURK</name>
<dbReference type="InterPro" id="IPR036390">
    <property type="entry name" value="WH_DNA-bd_sf"/>
</dbReference>
<dbReference type="InterPro" id="IPR058163">
    <property type="entry name" value="LysR-type_TF_proteobact-type"/>
</dbReference>
<dbReference type="OrthoDB" id="5946420at2"/>